<keyword evidence="4" id="KW-0560">Oxidoreductase</keyword>
<evidence type="ECO:0000256" key="4">
    <source>
        <dbReference type="ARBA" id="ARBA00023002"/>
    </source>
</evidence>
<dbReference type="InterPro" id="IPR036291">
    <property type="entry name" value="NAD(P)-bd_dom_sf"/>
</dbReference>
<dbReference type="Pfam" id="PF13602">
    <property type="entry name" value="ADH_zinc_N_2"/>
    <property type="match status" value="1"/>
</dbReference>
<protein>
    <recommendedName>
        <fullName evidence="6">Enoyl reductase (ER) domain-containing protein</fullName>
    </recommendedName>
</protein>
<proteinExistence type="inferred from homology"/>
<dbReference type="SUPFAM" id="SSF50129">
    <property type="entry name" value="GroES-like"/>
    <property type="match status" value="1"/>
</dbReference>
<organism evidence="7">
    <name type="scientific">marine metagenome</name>
    <dbReference type="NCBI Taxonomy" id="408172"/>
    <lineage>
        <taxon>unclassified sequences</taxon>
        <taxon>metagenomes</taxon>
        <taxon>ecological metagenomes</taxon>
    </lineage>
</organism>
<dbReference type="GO" id="GO:0005739">
    <property type="term" value="C:mitochondrion"/>
    <property type="evidence" value="ECO:0007669"/>
    <property type="project" value="UniProtKB-SubCell"/>
</dbReference>
<evidence type="ECO:0000256" key="2">
    <source>
        <dbReference type="ARBA" id="ARBA00010371"/>
    </source>
</evidence>
<dbReference type="EMBL" id="UINC01003432">
    <property type="protein sequence ID" value="SVA06273.1"/>
    <property type="molecule type" value="Genomic_DNA"/>
</dbReference>
<dbReference type="PANTHER" id="PTHR11695">
    <property type="entry name" value="ALCOHOL DEHYDROGENASE RELATED"/>
    <property type="match status" value="1"/>
</dbReference>
<dbReference type="PANTHER" id="PTHR11695:SF294">
    <property type="entry name" value="RETICULON-4-INTERACTING PROTEIN 1, MITOCHONDRIAL"/>
    <property type="match status" value="1"/>
</dbReference>
<dbReference type="SUPFAM" id="SSF51735">
    <property type="entry name" value="NAD(P)-binding Rossmann-fold domains"/>
    <property type="match status" value="1"/>
</dbReference>
<sequence>MFGMPINRYGDASVFETCKELSTPSVSANDVLIKIKSSSVNPIDLMKREGYGKTIFEKQRKRLFPWILGSDVSGIVKSVGSKVTKFKEGDEVWGSTSDPKRGTYCEYNVFNQNEIDFKPENLSFNEAASLPYVALTTWSAIIRWAALRPQDLESKKVFVQAGSGGVGTYAIQLLKHWGAQVATTCSQQNHSLVKELGAELAIDYRHEEFKNLLEDYDVVFDCVGDFGGSESVNDCLSILKDKTTSHYISLNHAFLRTIDEKGLLLGLPSAIKLRHQTKKDAKPINLHWSVYRPSNSGLRELGRMVKADIIKPVIDSVYSLENIKEAHEKVSTSHAKGKVVIEVNTE</sequence>
<evidence type="ECO:0000259" key="6">
    <source>
        <dbReference type="SMART" id="SM00829"/>
    </source>
</evidence>
<dbReference type="InterPro" id="IPR011032">
    <property type="entry name" value="GroES-like_sf"/>
</dbReference>
<dbReference type="AlphaFoldDB" id="A0A381SY30"/>
<evidence type="ECO:0000313" key="7">
    <source>
        <dbReference type="EMBL" id="SVA06273.1"/>
    </source>
</evidence>
<dbReference type="Gene3D" id="3.90.180.10">
    <property type="entry name" value="Medium-chain alcohol dehydrogenases, catalytic domain"/>
    <property type="match status" value="1"/>
</dbReference>
<evidence type="ECO:0000256" key="5">
    <source>
        <dbReference type="ARBA" id="ARBA00023128"/>
    </source>
</evidence>
<keyword evidence="3" id="KW-0809">Transit peptide</keyword>
<feature type="domain" description="Enoyl reductase (ER)" evidence="6">
    <location>
        <begin position="10"/>
        <end position="341"/>
    </location>
</feature>
<evidence type="ECO:0000256" key="1">
    <source>
        <dbReference type="ARBA" id="ARBA00004173"/>
    </source>
</evidence>
<dbReference type="InterPro" id="IPR050700">
    <property type="entry name" value="YIM1/Zinc_Alcohol_DH_Fams"/>
</dbReference>
<dbReference type="SMART" id="SM00829">
    <property type="entry name" value="PKS_ER"/>
    <property type="match status" value="1"/>
</dbReference>
<keyword evidence="5" id="KW-0496">Mitochondrion</keyword>
<comment type="similarity">
    <text evidence="2">Belongs to the zinc-containing alcohol dehydrogenase family. Quinone oxidoreductase subfamily.</text>
</comment>
<accession>A0A381SY30</accession>
<dbReference type="InterPro" id="IPR013154">
    <property type="entry name" value="ADH-like_N"/>
</dbReference>
<name>A0A381SY30_9ZZZZ</name>
<dbReference type="Pfam" id="PF08240">
    <property type="entry name" value="ADH_N"/>
    <property type="match status" value="1"/>
</dbReference>
<dbReference type="InterPro" id="IPR020843">
    <property type="entry name" value="ER"/>
</dbReference>
<comment type="subcellular location">
    <subcellularLocation>
        <location evidence="1">Mitochondrion</location>
    </subcellularLocation>
</comment>
<reference evidence="7" key="1">
    <citation type="submission" date="2018-05" db="EMBL/GenBank/DDBJ databases">
        <authorList>
            <person name="Lanie J.A."/>
            <person name="Ng W.-L."/>
            <person name="Kazmierczak K.M."/>
            <person name="Andrzejewski T.M."/>
            <person name="Davidsen T.M."/>
            <person name="Wayne K.J."/>
            <person name="Tettelin H."/>
            <person name="Glass J.I."/>
            <person name="Rusch D."/>
            <person name="Podicherti R."/>
            <person name="Tsui H.-C.T."/>
            <person name="Winkler M.E."/>
        </authorList>
    </citation>
    <scope>NUCLEOTIDE SEQUENCE</scope>
</reference>
<dbReference type="GO" id="GO:0016491">
    <property type="term" value="F:oxidoreductase activity"/>
    <property type="evidence" value="ECO:0007669"/>
    <property type="project" value="UniProtKB-KW"/>
</dbReference>
<dbReference type="FunFam" id="3.40.50.720:FF:000147">
    <property type="entry name" value="Reticulon-4-interacting protein 1 homolog, mitochondrial"/>
    <property type="match status" value="1"/>
</dbReference>
<evidence type="ECO:0000256" key="3">
    <source>
        <dbReference type="ARBA" id="ARBA00022946"/>
    </source>
</evidence>
<dbReference type="Gene3D" id="3.40.50.720">
    <property type="entry name" value="NAD(P)-binding Rossmann-like Domain"/>
    <property type="match status" value="1"/>
</dbReference>
<gene>
    <name evidence="7" type="ORF">METZ01_LOCUS59127</name>
</gene>